<keyword evidence="2" id="KW-1185">Reference proteome</keyword>
<accession>A0A8S1H1X7</accession>
<organism evidence="1 2">
    <name type="scientific">Caenorhabditis auriculariae</name>
    <dbReference type="NCBI Taxonomy" id="2777116"/>
    <lineage>
        <taxon>Eukaryota</taxon>
        <taxon>Metazoa</taxon>
        <taxon>Ecdysozoa</taxon>
        <taxon>Nematoda</taxon>
        <taxon>Chromadorea</taxon>
        <taxon>Rhabditida</taxon>
        <taxon>Rhabditina</taxon>
        <taxon>Rhabditomorpha</taxon>
        <taxon>Rhabditoidea</taxon>
        <taxon>Rhabditidae</taxon>
        <taxon>Peloderinae</taxon>
        <taxon>Caenorhabditis</taxon>
    </lineage>
</organism>
<dbReference type="EMBL" id="CAJGYM010000009">
    <property type="protein sequence ID" value="CAD6188678.1"/>
    <property type="molecule type" value="Genomic_DNA"/>
</dbReference>
<gene>
    <name evidence="1" type="ORF">CAUJ_LOCUS4597</name>
</gene>
<sequence length="75" mass="8785">MTFLSSYGYCMGLDLDCDDFVRSEDREMEEFMEKFHRESGESPPYTPELLPLGPFDQPYSPMRELADTLNEQYVS</sequence>
<reference evidence="1" key="1">
    <citation type="submission" date="2020-10" db="EMBL/GenBank/DDBJ databases">
        <authorList>
            <person name="Kikuchi T."/>
        </authorList>
    </citation>
    <scope>NUCLEOTIDE SEQUENCE</scope>
    <source>
        <strain evidence="1">NKZ352</strain>
    </source>
</reference>
<proteinExistence type="predicted"/>
<comment type="caution">
    <text evidence="1">The sequence shown here is derived from an EMBL/GenBank/DDBJ whole genome shotgun (WGS) entry which is preliminary data.</text>
</comment>
<dbReference type="Proteomes" id="UP000835052">
    <property type="component" value="Unassembled WGS sequence"/>
</dbReference>
<name>A0A8S1H1X7_9PELO</name>
<evidence type="ECO:0000313" key="1">
    <source>
        <dbReference type="EMBL" id="CAD6188678.1"/>
    </source>
</evidence>
<evidence type="ECO:0000313" key="2">
    <source>
        <dbReference type="Proteomes" id="UP000835052"/>
    </source>
</evidence>
<protein>
    <submittedName>
        <fullName evidence="1">Uncharacterized protein</fullName>
    </submittedName>
</protein>
<dbReference type="AlphaFoldDB" id="A0A8S1H1X7"/>